<feature type="transmembrane region" description="Helical" evidence="6">
    <location>
        <begin position="411"/>
        <end position="428"/>
    </location>
</feature>
<evidence type="ECO:0000256" key="3">
    <source>
        <dbReference type="ARBA" id="ARBA00022692"/>
    </source>
</evidence>
<evidence type="ECO:0000256" key="6">
    <source>
        <dbReference type="SAM" id="Phobius"/>
    </source>
</evidence>
<evidence type="ECO:0000256" key="2">
    <source>
        <dbReference type="ARBA" id="ARBA00005982"/>
    </source>
</evidence>
<dbReference type="CDD" id="cd17416">
    <property type="entry name" value="MFS_NPF1_2"/>
    <property type="match status" value="1"/>
</dbReference>
<feature type="transmembrane region" description="Helical" evidence="6">
    <location>
        <begin position="489"/>
        <end position="509"/>
    </location>
</feature>
<evidence type="ECO:0000256" key="4">
    <source>
        <dbReference type="ARBA" id="ARBA00022989"/>
    </source>
</evidence>
<feature type="transmembrane region" description="Helical" evidence="6">
    <location>
        <begin position="210"/>
        <end position="236"/>
    </location>
</feature>
<keyword evidence="4 6" id="KW-1133">Transmembrane helix</keyword>
<dbReference type="InterPro" id="IPR000109">
    <property type="entry name" value="POT_fam"/>
</dbReference>
<feature type="transmembrane region" description="Helical" evidence="6">
    <location>
        <begin position="330"/>
        <end position="349"/>
    </location>
</feature>
<sequence length="574" mass="63535">MENPSDEKDMIKEPLLNTYKTKGGFKTLPFIIANEAFEGVASFGLMPNMILYLTREFGMQIASAANVLFLWSAATNFMPILGAYLADSYVGRYRMIGFGSIVSLMGMVLLWLTTMNSQAKISCSQRSSSCNFSTAFKLLHLYASFGLMAIGAGGLRSSSLAFGADQLDKRDSIRNAAMLESFFSWYYVSKTASALIAVTFIVYVQDKMGWMVGFGIPVLLMFLSVLSFFLASPFYIKLKSDSSLLTGFTQVLVASYKNRHMRLSSQATPEMYHHINGSMLLLPSEKLRFLNKACIIKNPLQDLSPDGRATDPWSLCTVNQVEELKALIRVIPLWSAGIMMSVTISQNSFPVLQAASMDRHITPYFEIPAGSFSVFLVITITLWITLYDRVVLPLASKISGKPCRLNEKKRMGIGLFFSCMSMAAMAVAESVRRELAIEEGFSDDPQAVVSMSAMWLLPHYIFAGLGEAFNAIGQNEFYYSQLPKSMSSIASTLFGLGMSVASLVASFILSTVDNATKKGGESWVSSNINKAHYDYYYWLLTGLCSANLMYFLFCSEAYGPCEGDRSRVLDEEDG</sequence>
<name>A0AAW2BEW7_9ROSI</name>
<dbReference type="GO" id="GO:0016020">
    <property type="term" value="C:membrane"/>
    <property type="evidence" value="ECO:0007669"/>
    <property type="project" value="UniProtKB-SubCell"/>
</dbReference>
<dbReference type="Gene3D" id="1.20.1250.20">
    <property type="entry name" value="MFS general substrate transporter like domains"/>
    <property type="match status" value="1"/>
</dbReference>
<dbReference type="Proteomes" id="UP001459277">
    <property type="component" value="Unassembled WGS sequence"/>
</dbReference>
<accession>A0AAW2BEW7</accession>
<feature type="transmembrane region" description="Helical" evidence="6">
    <location>
        <begin position="61"/>
        <end position="86"/>
    </location>
</feature>
<comment type="similarity">
    <text evidence="2">Belongs to the major facilitator superfamily. Proton-dependent oligopeptide transporter (POT/PTR) (TC 2.A.17) family.</text>
</comment>
<dbReference type="PANTHER" id="PTHR11654">
    <property type="entry name" value="OLIGOPEPTIDE TRANSPORTER-RELATED"/>
    <property type="match status" value="1"/>
</dbReference>
<feature type="transmembrane region" description="Helical" evidence="6">
    <location>
        <begin position="448"/>
        <end position="469"/>
    </location>
</feature>
<feature type="transmembrane region" description="Helical" evidence="6">
    <location>
        <begin position="185"/>
        <end position="204"/>
    </location>
</feature>
<keyword evidence="3 6" id="KW-0812">Transmembrane</keyword>
<feature type="transmembrane region" description="Helical" evidence="6">
    <location>
        <begin position="369"/>
        <end position="390"/>
    </location>
</feature>
<evidence type="ECO:0000256" key="5">
    <source>
        <dbReference type="ARBA" id="ARBA00023136"/>
    </source>
</evidence>
<keyword evidence="5 6" id="KW-0472">Membrane</keyword>
<evidence type="ECO:0000313" key="8">
    <source>
        <dbReference type="Proteomes" id="UP001459277"/>
    </source>
</evidence>
<feature type="transmembrane region" description="Helical" evidence="6">
    <location>
        <begin position="535"/>
        <end position="553"/>
    </location>
</feature>
<evidence type="ECO:0000313" key="7">
    <source>
        <dbReference type="EMBL" id="KAK9983861.1"/>
    </source>
</evidence>
<dbReference type="InterPro" id="IPR036259">
    <property type="entry name" value="MFS_trans_sf"/>
</dbReference>
<proteinExistence type="inferred from homology"/>
<reference evidence="7 8" key="1">
    <citation type="submission" date="2024-01" db="EMBL/GenBank/DDBJ databases">
        <title>A telomere-to-telomere, gap-free genome of sweet tea (Lithocarpus litseifolius).</title>
        <authorList>
            <person name="Zhou J."/>
        </authorList>
    </citation>
    <scope>NUCLEOTIDE SEQUENCE [LARGE SCALE GENOMIC DNA]</scope>
    <source>
        <strain evidence="7">Zhou-2022a</strain>
        <tissue evidence="7">Leaf</tissue>
    </source>
</reference>
<dbReference type="SUPFAM" id="SSF103473">
    <property type="entry name" value="MFS general substrate transporter"/>
    <property type="match status" value="1"/>
</dbReference>
<gene>
    <name evidence="7" type="ORF">SO802_033386</name>
</gene>
<dbReference type="GO" id="GO:0022857">
    <property type="term" value="F:transmembrane transporter activity"/>
    <property type="evidence" value="ECO:0007669"/>
    <property type="project" value="InterPro"/>
</dbReference>
<feature type="transmembrane region" description="Helical" evidence="6">
    <location>
        <begin position="93"/>
        <end position="112"/>
    </location>
</feature>
<dbReference type="AlphaFoldDB" id="A0AAW2BEW7"/>
<dbReference type="Pfam" id="PF00854">
    <property type="entry name" value="PTR2"/>
    <property type="match status" value="1"/>
</dbReference>
<feature type="transmembrane region" description="Helical" evidence="6">
    <location>
        <begin position="141"/>
        <end position="164"/>
    </location>
</feature>
<comment type="subcellular location">
    <subcellularLocation>
        <location evidence="1">Membrane</location>
        <topology evidence="1">Multi-pass membrane protein</topology>
    </subcellularLocation>
</comment>
<evidence type="ECO:0008006" key="9">
    <source>
        <dbReference type="Google" id="ProtNLM"/>
    </source>
</evidence>
<organism evidence="7 8">
    <name type="scientific">Lithocarpus litseifolius</name>
    <dbReference type="NCBI Taxonomy" id="425828"/>
    <lineage>
        <taxon>Eukaryota</taxon>
        <taxon>Viridiplantae</taxon>
        <taxon>Streptophyta</taxon>
        <taxon>Embryophyta</taxon>
        <taxon>Tracheophyta</taxon>
        <taxon>Spermatophyta</taxon>
        <taxon>Magnoliopsida</taxon>
        <taxon>eudicotyledons</taxon>
        <taxon>Gunneridae</taxon>
        <taxon>Pentapetalae</taxon>
        <taxon>rosids</taxon>
        <taxon>fabids</taxon>
        <taxon>Fagales</taxon>
        <taxon>Fagaceae</taxon>
        <taxon>Lithocarpus</taxon>
    </lineage>
</organism>
<keyword evidence="8" id="KW-1185">Reference proteome</keyword>
<evidence type="ECO:0000256" key="1">
    <source>
        <dbReference type="ARBA" id="ARBA00004141"/>
    </source>
</evidence>
<dbReference type="EMBL" id="JAZDWU010000012">
    <property type="protein sequence ID" value="KAK9983861.1"/>
    <property type="molecule type" value="Genomic_DNA"/>
</dbReference>
<comment type="caution">
    <text evidence="7">The sequence shown here is derived from an EMBL/GenBank/DDBJ whole genome shotgun (WGS) entry which is preliminary data.</text>
</comment>
<protein>
    <recommendedName>
        <fullName evidence="9">Protein NRT1/ PTR FAMILY 1.2-like</fullName>
    </recommendedName>
</protein>